<dbReference type="InterPro" id="IPR026058">
    <property type="entry name" value="LIPIN"/>
</dbReference>
<protein>
    <submittedName>
        <fullName evidence="3">Phosphatidate phosphatase</fullName>
    </submittedName>
</protein>
<dbReference type="Pfam" id="PF04571">
    <property type="entry name" value="Lipin_N"/>
    <property type="match status" value="1"/>
</dbReference>
<dbReference type="SUPFAM" id="SSF56784">
    <property type="entry name" value="HAD-like"/>
    <property type="match status" value="1"/>
</dbReference>
<dbReference type="InterPro" id="IPR007651">
    <property type="entry name" value="Lipin_N"/>
</dbReference>
<dbReference type="PANTHER" id="PTHR12181:SF12">
    <property type="entry name" value="PHOSPHATIDATE PHOSPHATASE"/>
    <property type="match status" value="1"/>
</dbReference>
<dbReference type="GO" id="GO:0008195">
    <property type="term" value="F:phosphatidate phosphatase activity"/>
    <property type="evidence" value="ECO:0007669"/>
    <property type="project" value="TreeGrafter"/>
</dbReference>
<organism evidence="3 4">
    <name type="scientific">Acrasis kona</name>
    <dbReference type="NCBI Taxonomy" id="1008807"/>
    <lineage>
        <taxon>Eukaryota</taxon>
        <taxon>Discoba</taxon>
        <taxon>Heterolobosea</taxon>
        <taxon>Tetramitia</taxon>
        <taxon>Eutetramitia</taxon>
        <taxon>Acrasidae</taxon>
        <taxon>Acrasis</taxon>
    </lineage>
</organism>
<keyword evidence="4" id="KW-1185">Reference proteome</keyword>
<dbReference type="InterPro" id="IPR013209">
    <property type="entry name" value="LNS2"/>
</dbReference>
<dbReference type="InterPro" id="IPR023214">
    <property type="entry name" value="HAD_sf"/>
</dbReference>
<feature type="domain" description="LNS2/PITP" evidence="2">
    <location>
        <begin position="148"/>
        <end position="311"/>
    </location>
</feature>
<evidence type="ECO:0000313" key="4">
    <source>
        <dbReference type="Proteomes" id="UP001431209"/>
    </source>
</evidence>
<evidence type="ECO:0000259" key="2">
    <source>
        <dbReference type="SMART" id="SM00775"/>
    </source>
</evidence>
<evidence type="ECO:0000256" key="1">
    <source>
        <dbReference type="ARBA" id="ARBA00005476"/>
    </source>
</evidence>
<dbReference type="Pfam" id="PF08235">
    <property type="entry name" value="LNS2"/>
    <property type="match status" value="1"/>
</dbReference>
<reference evidence="3 4" key="1">
    <citation type="submission" date="2024-03" db="EMBL/GenBank/DDBJ databases">
        <title>The Acrasis kona genome and developmental transcriptomes reveal deep origins of eukaryotic multicellular pathways.</title>
        <authorList>
            <person name="Sheikh S."/>
            <person name="Fu C.-J."/>
            <person name="Brown M.W."/>
            <person name="Baldauf S.L."/>
        </authorList>
    </citation>
    <scope>NUCLEOTIDE SEQUENCE [LARGE SCALE GENOMIC DNA]</scope>
    <source>
        <strain evidence="3 4">ATCC MYA-3509</strain>
    </source>
</reference>
<comment type="similarity">
    <text evidence="1">Belongs to the lipin family.</text>
</comment>
<dbReference type="PANTHER" id="PTHR12181">
    <property type="entry name" value="LIPIN"/>
    <property type="match status" value="1"/>
</dbReference>
<dbReference type="SMART" id="SM00775">
    <property type="entry name" value="LNS2"/>
    <property type="match status" value="1"/>
</dbReference>
<accession>A0AAW2ZGM8</accession>
<gene>
    <name evidence="3" type="ORF">AKO1_013421</name>
</gene>
<dbReference type="Gene3D" id="3.40.50.1000">
    <property type="entry name" value="HAD superfamily/HAD-like"/>
    <property type="match status" value="1"/>
</dbReference>
<evidence type="ECO:0000313" key="3">
    <source>
        <dbReference type="EMBL" id="KAL0489003.1"/>
    </source>
</evidence>
<dbReference type="InterPro" id="IPR031315">
    <property type="entry name" value="LNS2/PITP"/>
</dbReference>
<comment type="caution">
    <text evidence="3">The sequence shown here is derived from an EMBL/GenBank/DDBJ whole genome shotgun (WGS) entry which is preliminary data.</text>
</comment>
<dbReference type="Proteomes" id="UP001431209">
    <property type="component" value="Unassembled WGS sequence"/>
</dbReference>
<dbReference type="EMBL" id="JAOPGA020001505">
    <property type="protein sequence ID" value="KAL0489003.1"/>
    <property type="molecule type" value="Genomic_DNA"/>
</dbReference>
<name>A0AAW2ZGM8_9EUKA</name>
<sequence>MSCIDIIVVKQPDGTYKSSPFYVRFDYPKLEKTIVSIQVNGNASSEQSFCVEAGDYHARFIHSEPLKEWSGSTFWPVYQTWEIAQDVTKLTQEAKRLFSIELMDRILPRSNLIAGLNLNDGINTINFKLDENQQTNCRVFLWNWNQRLVVSDVDGTITSTGEVFSRFSEYYTNNWYASKVRPGITQLYSNVEKNGYKIFYMTGRPILQASLMRGFISKIKQEENYNMPEGPVITTPFRTYISRSIKVWRGEPDEYKTSMLVCIRTLFPDTTKDPIAAGFGNTETDISSYVNAGITPSMCFFVNQDNSVTSNDNSRTFQDYNQIFSIIHDVFPSST</sequence>
<dbReference type="InterPro" id="IPR036412">
    <property type="entry name" value="HAD-like_sf"/>
</dbReference>
<dbReference type="AlphaFoldDB" id="A0AAW2ZGM8"/>
<proteinExistence type="inferred from homology"/>